<keyword evidence="7" id="KW-1185">Reference proteome</keyword>
<dbReference type="PRINTS" id="PR00502">
    <property type="entry name" value="NUDIXFAMILY"/>
</dbReference>
<dbReference type="SUPFAM" id="SSF55811">
    <property type="entry name" value="Nudix"/>
    <property type="match status" value="1"/>
</dbReference>
<evidence type="ECO:0000313" key="7">
    <source>
        <dbReference type="Proteomes" id="UP001500280"/>
    </source>
</evidence>
<gene>
    <name evidence="6" type="ORF">GCM10009745_65510</name>
</gene>
<evidence type="ECO:0000256" key="2">
    <source>
        <dbReference type="ARBA" id="ARBA00005582"/>
    </source>
</evidence>
<evidence type="ECO:0000256" key="3">
    <source>
        <dbReference type="ARBA" id="ARBA00022801"/>
    </source>
</evidence>
<dbReference type="PANTHER" id="PTHR43046">
    <property type="entry name" value="GDP-MANNOSE MANNOSYL HYDROLASE"/>
    <property type="match status" value="1"/>
</dbReference>
<dbReference type="InterPro" id="IPR020084">
    <property type="entry name" value="NUDIX_hydrolase_CS"/>
</dbReference>
<dbReference type="InterPro" id="IPR015797">
    <property type="entry name" value="NUDIX_hydrolase-like_dom_sf"/>
</dbReference>
<sequence>MPIPRAAAVVVDGPRALVIKRYLRHQSAGACVMCEASAHNTPDCPGHHYAVLPGGHVEPGETPETAALRELTEETTLIARVDRLLWTGQHNGRPASYFLMTEVTGTPALSGDEAEAQTPNNISELMWVGPDKFDDLGLYPADIRSPLTDLLGPPTLS</sequence>
<dbReference type="Gene3D" id="3.90.79.10">
    <property type="entry name" value="Nucleoside Triphosphate Pyrophosphohydrolase"/>
    <property type="match status" value="1"/>
</dbReference>
<keyword evidence="3 4" id="KW-0378">Hydrolase</keyword>
<dbReference type="PANTHER" id="PTHR43046:SF14">
    <property type="entry name" value="MUTT_NUDIX FAMILY PROTEIN"/>
    <property type="match status" value="1"/>
</dbReference>
<feature type="domain" description="Nudix hydrolase" evidence="5">
    <location>
        <begin position="1"/>
        <end position="151"/>
    </location>
</feature>
<comment type="cofactor">
    <cofactor evidence="1">
        <name>Mg(2+)</name>
        <dbReference type="ChEBI" id="CHEBI:18420"/>
    </cofactor>
</comment>
<comment type="similarity">
    <text evidence="2 4">Belongs to the Nudix hydrolase family.</text>
</comment>
<proteinExistence type="inferred from homology"/>
<dbReference type="RefSeq" id="WP_344160668.1">
    <property type="nucleotide sequence ID" value="NZ_BAAANF010000022.1"/>
</dbReference>
<dbReference type="Pfam" id="PF00293">
    <property type="entry name" value="NUDIX"/>
    <property type="match status" value="1"/>
</dbReference>
<reference evidence="7" key="1">
    <citation type="journal article" date="2019" name="Int. J. Syst. Evol. Microbiol.">
        <title>The Global Catalogue of Microorganisms (GCM) 10K type strain sequencing project: providing services to taxonomists for standard genome sequencing and annotation.</title>
        <authorList>
            <consortium name="The Broad Institute Genomics Platform"/>
            <consortium name="The Broad Institute Genome Sequencing Center for Infectious Disease"/>
            <person name="Wu L."/>
            <person name="Ma J."/>
        </authorList>
    </citation>
    <scope>NUCLEOTIDE SEQUENCE [LARGE SCALE GENOMIC DNA]</scope>
    <source>
        <strain evidence="7">JCM 14307</strain>
    </source>
</reference>
<dbReference type="InterPro" id="IPR000086">
    <property type="entry name" value="NUDIX_hydrolase_dom"/>
</dbReference>
<organism evidence="6 7">
    <name type="scientific">Kribbella yunnanensis</name>
    <dbReference type="NCBI Taxonomy" id="190194"/>
    <lineage>
        <taxon>Bacteria</taxon>
        <taxon>Bacillati</taxon>
        <taxon>Actinomycetota</taxon>
        <taxon>Actinomycetes</taxon>
        <taxon>Propionibacteriales</taxon>
        <taxon>Kribbellaceae</taxon>
        <taxon>Kribbella</taxon>
    </lineage>
</organism>
<accession>A0ABP4UR27</accession>
<evidence type="ECO:0000313" key="6">
    <source>
        <dbReference type="EMBL" id="GAA1708563.1"/>
    </source>
</evidence>
<protein>
    <recommendedName>
        <fullName evidence="5">Nudix hydrolase domain-containing protein</fullName>
    </recommendedName>
</protein>
<dbReference type="Proteomes" id="UP001500280">
    <property type="component" value="Unassembled WGS sequence"/>
</dbReference>
<dbReference type="PROSITE" id="PS00893">
    <property type="entry name" value="NUDIX_BOX"/>
    <property type="match status" value="1"/>
</dbReference>
<evidence type="ECO:0000256" key="1">
    <source>
        <dbReference type="ARBA" id="ARBA00001946"/>
    </source>
</evidence>
<dbReference type="PROSITE" id="PS51462">
    <property type="entry name" value="NUDIX"/>
    <property type="match status" value="1"/>
</dbReference>
<name>A0ABP4UR27_9ACTN</name>
<evidence type="ECO:0000256" key="4">
    <source>
        <dbReference type="RuleBase" id="RU003476"/>
    </source>
</evidence>
<dbReference type="EMBL" id="BAAANF010000022">
    <property type="protein sequence ID" value="GAA1708563.1"/>
    <property type="molecule type" value="Genomic_DNA"/>
</dbReference>
<dbReference type="InterPro" id="IPR020476">
    <property type="entry name" value="Nudix_hydrolase"/>
</dbReference>
<comment type="caution">
    <text evidence="6">The sequence shown here is derived from an EMBL/GenBank/DDBJ whole genome shotgun (WGS) entry which is preliminary data.</text>
</comment>
<evidence type="ECO:0000259" key="5">
    <source>
        <dbReference type="PROSITE" id="PS51462"/>
    </source>
</evidence>